<gene>
    <name evidence="3" type="ORF">HYH03_008468</name>
</gene>
<organism evidence="3 4">
    <name type="scientific">Edaphochlamys debaryana</name>
    <dbReference type="NCBI Taxonomy" id="47281"/>
    <lineage>
        <taxon>Eukaryota</taxon>
        <taxon>Viridiplantae</taxon>
        <taxon>Chlorophyta</taxon>
        <taxon>core chlorophytes</taxon>
        <taxon>Chlorophyceae</taxon>
        <taxon>CS clade</taxon>
        <taxon>Chlamydomonadales</taxon>
        <taxon>Chlamydomonadales incertae sedis</taxon>
        <taxon>Edaphochlamys</taxon>
    </lineage>
</organism>
<dbReference type="InterPro" id="IPR024616">
    <property type="entry name" value="Pherophorin"/>
</dbReference>
<evidence type="ECO:0000313" key="3">
    <source>
        <dbReference type="EMBL" id="KAG2493333.1"/>
    </source>
</evidence>
<reference evidence="3" key="1">
    <citation type="journal article" date="2020" name="bioRxiv">
        <title>Comparative genomics of Chlamydomonas.</title>
        <authorList>
            <person name="Craig R.J."/>
            <person name="Hasan A.R."/>
            <person name="Ness R.W."/>
            <person name="Keightley P.D."/>
        </authorList>
    </citation>
    <scope>NUCLEOTIDE SEQUENCE</scope>
    <source>
        <strain evidence="3">CCAP 11/70</strain>
    </source>
</reference>
<protein>
    <recommendedName>
        <fullName evidence="2">Pherophorin domain-containing protein</fullName>
    </recommendedName>
</protein>
<dbReference type="Proteomes" id="UP000612055">
    <property type="component" value="Unassembled WGS sequence"/>
</dbReference>
<keyword evidence="4" id="KW-1185">Reference proteome</keyword>
<feature type="domain" description="Pherophorin" evidence="2">
    <location>
        <begin position="637"/>
        <end position="801"/>
    </location>
</feature>
<dbReference type="EMBL" id="JAEHOE010000038">
    <property type="protein sequence ID" value="KAG2493333.1"/>
    <property type="molecule type" value="Genomic_DNA"/>
</dbReference>
<evidence type="ECO:0000256" key="1">
    <source>
        <dbReference type="SAM" id="MobiDB-lite"/>
    </source>
</evidence>
<accession>A0A836BZE8</accession>
<sequence>MKAHDKLEAANGMRARQRGCVLAALVLCLCAASGSALKALVTSTAAFHAALGDERVTDILLQASLVVAGEEWPRLVRLSRDVVVSATARQLKDGRRVLLDWSDLQGLVKVDSGFTLSFRGLELTGILAPLGSALDPVYQSPGAEVSLSDCVLRRFVGLPYALALDGLLLTPVPTGRGEEQECYLVDNETYLTTGSPHPVVLDTAIHMERFVTWTPASNLIPGVPGGDYIFSATNVTYAADHLVPDSCLETMTPSMCIDLWTGIFNGSTGIPPARPPPLWPGLPLPPPPKRRPPRRPAPPPPPPPGLPPPPLLPGPPPPLSPNAPPPPDAPPPPLLPNPPSPSPPLLPSPPPPLLPSPPPPLMPSPPPRLMPSPPPPRMPNPPPPLMPSLPPPLLPNPPPPLMPSPPPPAYPALPPPLSPSSPSPPNTPPPVAPPLPGPNLQPPPVLTDQPPSPPASDPCSTCFRWEVTGPDGTAASTTWDFLGNTSCGLPNLWIERAERQGLKFASCCEAGAFMAAQSFDQVREAGLASGFASPVCTRTSLTLCGTLLSDLRGADLEGALQAESWGDYNALFEAEDPFVPRAVMNCPIALFGARMSLSTVTSALADAPRDAACLPLERRDLRSCSAPQLPVLDFSPFPLTQCNTTPGIMPYTVYPYLDVVSTTDLGNGTAFLDCVVVSRAQALDPQAPCGSRFNAVNKMALWLASWIAGEAAGGVQGAFLRQRDSTTGEVSWKPLSLEWAPDEASVVYVTGGDAWQPALVLEGAAHICLRRPEGAGLWTMTASNDNNVWVALYGSNEACCPTYYTNYA</sequence>
<comment type="caution">
    <text evidence="3">The sequence shown here is derived from an EMBL/GenBank/DDBJ whole genome shotgun (WGS) entry which is preliminary data.</text>
</comment>
<feature type="compositionally biased region" description="Pro residues" evidence="1">
    <location>
        <begin position="295"/>
        <end position="456"/>
    </location>
</feature>
<evidence type="ECO:0000313" key="4">
    <source>
        <dbReference type="Proteomes" id="UP000612055"/>
    </source>
</evidence>
<name>A0A836BZE8_9CHLO</name>
<feature type="compositionally biased region" description="Pro residues" evidence="1">
    <location>
        <begin position="272"/>
        <end position="287"/>
    </location>
</feature>
<feature type="region of interest" description="Disordered" evidence="1">
    <location>
        <begin position="271"/>
        <end position="461"/>
    </location>
</feature>
<dbReference type="AlphaFoldDB" id="A0A836BZE8"/>
<proteinExistence type="predicted"/>
<dbReference type="Pfam" id="PF12499">
    <property type="entry name" value="DUF3707"/>
    <property type="match status" value="1"/>
</dbReference>
<evidence type="ECO:0000259" key="2">
    <source>
        <dbReference type="Pfam" id="PF12499"/>
    </source>
</evidence>